<reference evidence="6 7" key="1">
    <citation type="submission" date="2021-01" db="EMBL/GenBank/DDBJ databases">
        <title>Streptomyces acididurans sp. nov., isolated from a peat swamp forest soil.</title>
        <authorList>
            <person name="Chantavorakit T."/>
            <person name="Duangmal K."/>
        </authorList>
    </citation>
    <scope>NUCLEOTIDE SEQUENCE [LARGE SCALE GENOMIC DNA]</scope>
    <source>
        <strain evidence="6 7">KK5PA1</strain>
    </source>
</reference>
<accession>A0ABS2TT00</accession>
<dbReference type="PRINTS" id="PR00081">
    <property type="entry name" value="GDHRDH"/>
</dbReference>
<dbReference type="PRINTS" id="PR00080">
    <property type="entry name" value="SDRFAMILY"/>
</dbReference>
<comment type="similarity">
    <text evidence="1 4">Belongs to the short-chain dehydrogenases/reductases (SDR) family.</text>
</comment>
<protein>
    <submittedName>
        <fullName evidence="6">SDR family NAD(P)-dependent oxidoreductase</fullName>
    </submittedName>
</protein>
<evidence type="ECO:0000256" key="3">
    <source>
        <dbReference type="ARBA" id="ARBA00023002"/>
    </source>
</evidence>
<dbReference type="RefSeq" id="WP_205358323.1">
    <property type="nucleotide sequence ID" value="NZ_JADKYB010000009.1"/>
</dbReference>
<evidence type="ECO:0000313" key="7">
    <source>
        <dbReference type="Proteomes" id="UP000749040"/>
    </source>
</evidence>
<evidence type="ECO:0000256" key="1">
    <source>
        <dbReference type="ARBA" id="ARBA00006484"/>
    </source>
</evidence>
<comment type="caution">
    <text evidence="6">The sequence shown here is derived from an EMBL/GenBank/DDBJ whole genome shotgun (WGS) entry which is preliminary data.</text>
</comment>
<dbReference type="PANTHER" id="PTHR43490">
    <property type="entry name" value="(+)-NEOMENTHOL DEHYDROGENASE"/>
    <property type="match status" value="1"/>
</dbReference>
<keyword evidence="7" id="KW-1185">Reference proteome</keyword>
<dbReference type="Proteomes" id="UP000749040">
    <property type="component" value="Unassembled WGS sequence"/>
</dbReference>
<dbReference type="InterPro" id="IPR036291">
    <property type="entry name" value="NAD(P)-bd_dom_sf"/>
</dbReference>
<evidence type="ECO:0000256" key="2">
    <source>
        <dbReference type="ARBA" id="ARBA00022857"/>
    </source>
</evidence>
<evidence type="ECO:0000256" key="5">
    <source>
        <dbReference type="SAM" id="MobiDB-lite"/>
    </source>
</evidence>
<keyword evidence="3" id="KW-0560">Oxidoreductase</keyword>
<evidence type="ECO:0000313" key="6">
    <source>
        <dbReference type="EMBL" id="MBM9506449.1"/>
    </source>
</evidence>
<dbReference type="Pfam" id="PF00106">
    <property type="entry name" value="adh_short"/>
    <property type="match status" value="1"/>
</dbReference>
<gene>
    <name evidence="6" type="ORF">ITX44_18200</name>
</gene>
<sequence length="242" mass="24504">MSGQRIALITGANKGLGLEIARQLGTLGAVVVLGCRDAGRGRAAAGDLAAAGITAVPLLLDVTDQATITAAAKDIDGRFGRLDVLVNNAGVTGGFFGPPSGATPGDLSAVYDTNVHGVLAVTNAMLPLLRRSPAARIVNLSSAAGSLALNADPDGGFADYNQVTYQSSKTALNFLTLAYAKELRGTAIKVNSANPGYTATDLNGHRGTRTAAQGARIAVRLATLGPDGPTGTNQDENGPVPW</sequence>
<dbReference type="EMBL" id="JADKYB010000009">
    <property type="protein sequence ID" value="MBM9506449.1"/>
    <property type="molecule type" value="Genomic_DNA"/>
</dbReference>
<dbReference type="Gene3D" id="3.40.50.720">
    <property type="entry name" value="NAD(P)-binding Rossmann-like Domain"/>
    <property type="match status" value="1"/>
</dbReference>
<proteinExistence type="inferred from homology"/>
<name>A0ABS2TT00_9ACTN</name>
<feature type="region of interest" description="Disordered" evidence="5">
    <location>
        <begin position="223"/>
        <end position="242"/>
    </location>
</feature>
<dbReference type="InterPro" id="IPR002347">
    <property type="entry name" value="SDR_fam"/>
</dbReference>
<organism evidence="6 7">
    <name type="scientific">Actinacidiphila acididurans</name>
    <dbReference type="NCBI Taxonomy" id="2784346"/>
    <lineage>
        <taxon>Bacteria</taxon>
        <taxon>Bacillati</taxon>
        <taxon>Actinomycetota</taxon>
        <taxon>Actinomycetes</taxon>
        <taxon>Kitasatosporales</taxon>
        <taxon>Streptomycetaceae</taxon>
        <taxon>Actinacidiphila</taxon>
    </lineage>
</organism>
<keyword evidence="2" id="KW-0521">NADP</keyword>
<dbReference type="PROSITE" id="PS51257">
    <property type="entry name" value="PROKAR_LIPOPROTEIN"/>
    <property type="match status" value="1"/>
</dbReference>
<dbReference type="PANTHER" id="PTHR43490:SF99">
    <property type="entry name" value="SHORT-CHAIN DEHYDROGENASE_REDUCTASE"/>
    <property type="match status" value="1"/>
</dbReference>
<evidence type="ECO:0000256" key="4">
    <source>
        <dbReference type="RuleBase" id="RU000363"/>
    </source>
</evidence>
<dbReference type="SUPFAM" id="SSF51735">
    <property type="entry name" value="NAD(P)-binding Rossmann-fold domains"/>
    <property type="match status" value="1"/>
</dbReference>